<dbReference type="EMBL" id="CAIIXF020000006">
    <property type="protein sequence ID" value="CAH1787912.1"/>
    <property type="molecule type" value="Genomic_DNA"/>
</dbReference>
<proteinExistence type="predicted"/>
<keyword evidence="5 6" id="KW-0472">Membrane</keyword>
<dbReference type="PANTHER" id="PTHR24365">
    <property type="entry name" value="TOLL-LIKE RECEPTOR"/>
    <property type="match status" value="1"/>
</dbReference>
<reference evidence="7" key="1">
    <citation type="submission" date="2022-03" db="EMBL/GenBank/DDBJ databases">
        <authorList>
            <person name="Martin C."/>
        </authorList>
    </citation>
    <scope>NUCLEOTIDE SEQUENCE</scope>
</reference>
<feature type="transmembrane region" description="Helical" evidence="6">
    <location>
        <begin position="65"/>
        <end position="86"/>
    </location>
</feature>
<feature type="non-terminal residue" evidence="7">
    <location>
        <position position="1"/>
    </location>
</feature>
<dbReference type="Proteomes" id="UP000749559">
    <property type="component" value="Unassembled WGS sequence"/>
</dbReference>
<dbReference type="SUPFAM" id="SSF52200">
    <property type="entry name" value="Toll/Interleukin receptor TIR domain"/>
    <property type="match status" value="1"/>
</dbReference>
<evidence type="ECO:0000256" key="3">
    <source>
        <dbReference type="ARBA" id="ARBA00022729"/>
    </source>
</evidence>
<evidence type="ECO:0000313" key="7">
    <source>
        <dbReference type="EMBL" id="CAH1787912.1"/>
    </source>
</evidence>
<accession>A0A8S4P531</accession>
<dbReference type="GO" id="GO:0007165">
    <property type="term" value="P:signal transduction"/>
    <property type="evidence" value="ECO:0007669"/>
    <property type="project" value="TreeGrafter"/>
</dbReference>
<evidence type="ECO:0000256" key="6">
    <source>
        <dbReference type="SAM" id="Phobius"/>
    </source>
</evidence>
<dbReference type="GO" id="GO:0005886">
    <property type="term" value="C:plasma membrane"/>
    <property type="evidence" value="ECO:0007669"/>
    <property type="project" value="TreeGrafter"/>
</dbReference>
<keyword evidence="2 6" id="KW-0812">Transmembrane</keyword>
<keyword evidence="3" id="KW-0732">Signal</keyword>
<dbReference type="AlphaFoldDB" id="A0A8S4P531"/>
<gene>
    <name evidence="7" type="ORF">OFUS_LOCUS13534</name>
</gene>
<sequence length="210" mass="25244">IQTNLLSCDCKMRAFRKWLKNRKGRCNVKYDKFCKSPTGRTHETLLDYKITWLDCNSEVFKQICALTGCFITLMTIVILSLLKYFWRDIKYRHMVRRARQRNGYNIIKDNDEDMEIYDAFVSYHSEKRIWVNQVMTPELCNGELDFTLIHDDNIIPGQESYFSGIMTHMDRSHHIIFLVTRGWMKEGWNEFVRRTEAYGEKQCLPKMERR</sequence>
<comment type="caution">
    <text evidence="7">The sequence shown here is derived from an EMBL/GenBank/DDBJ whole genome shotgun (WGS) entry which is preliminary data.</text>
</comment>
<name>A0A8S4P531_OWEFU</name>
<keyword evidence="8" id="KW-1185">Reference proteome</keyword>
<dbReference type="GO" id="GO:0038023">
    <property type="term" value="F:signaling receptor activity"/>
    <property type="evidence" value="ECO:0007669"/>
    <property type="project" value="TreeGrafter"/>
</dbReference>
<evidence type="ECO:0000313" key="8">
    <source>
        <dbReference type="Proteomes" id="UP000749559"/>
    </source>
</evidence>
<comment type="subcellular location">
    <subcellularLocation>
        <location evidence="1">Membrane</location>
    </subcellularLocation>
</comment>
<dbReference type="OrthoDB" id="6160824at2759"/>
<evidence type="ECO:0000256" key="5">
    <source>
        <dbReference type="ARBA" id="ARBA00023136"/>
    </source>
</evidence>
<organism evidence="7 8">
    <name type="scientific">Owenia fusiformis</name>
    <name type="common">Polychaete worm</name>
    <dbReference type="NCBI Taxonomy" id="6347"/>
    <lineage>
        <taxon>Eukaryota</taxon>
        <taxon>Metazoa</taxon>
        <taxon>Spiralia</taxon>
        <taxon>Lophotrochozoa</taxon>
        <taxon>Annelida</taxon>
        <taxon>Polychaeta</taxon>
        <taxon>Sedentaria</taxon>
        <taxon>Canalipalpata</taxon>
        <taxon>Sabellida</taxon>
        <taxon>Oweniida</taxon>
        <taxon>Oweniidae</taxon>
        <taxon>Owenia</taxon>
    </lineage>
</organism>
<protein>
    <recommendedName>
        <fullName evidence="9">Toll-like receptor 2</fullName>
    </recommendedName>
</protein>
<evidence type="ECO:0000256" key="2">
    <source>
        <dbReference type="ARBA" id="ARBA00022692"/>
    </source>
</evidence>
<keyword evidence="4 6" id="KW-1133">Transmembrane helix</keyword>
<evidence type="ECO:0000256" key="1">
    <source>
        <dbReference type="ARBA" id="ARBA00004370"/>
    </source>
</evidence>
<evidence type="ECO:0008006" key="9">
    <source>
        <dbReference type="Google" id="ProtNLM"/>
    </source>
</evidence>
<dbReference type="PANTHER" id="PTHR24365:SF530">
    <property type="entry name" value="MSTPROX-RELATED"/>
    <property type="match status" value="1"/>
</dbReference>
<dbReference type="Gene3D" id="3.40.50.10140">
    <property type="entry name" value="Toll/interleukin-1 receptor homology (TIR) domain"/>
    <property type="match status" value="1"/>
</dbReference>
<evidence type="ECO:0000256" key="4">
    <source>
        <dbReference type="ARBA" id="ARBA00022989"/>
    </source>
</evidence>
<dbReference type="InterPro" id="IPR035897">
    <property type="entry name" value="Toll_tir_struct_dom_sf"/>
</dbReference>